<dbReference type="Pfam" id="PF07727">
    <property type="entry name" value="RVT_2"/>
    <property type="match status" value="1"/>
</dbReference>
<dbReference type="OrthoDB" id="3768101at2759"/>
<name>A0A4U0WHN9_9PEZI</name>
<keyword evidence="4" id="KW-1185">Reference proteome</keyword>
<proteinExistence type="predicted"/>
<protein>
    <recommendedName>
        <fullName evidence="2">Reverse transcriptase Ty1/copia-type domain-containing protein</fullName>
    </recommendedName>
</protein>
<feature type="compositionally biased region" description="Basic and acidic residues" evidence="1">
    <location>
        <begin position="48"/>
        <end position="85"/>
    </location>
</feature>
<feature type="compositionally biased region" description="Basic residues" evidence="1">
    <location>
        <begin position="104"/>
        <end position="113"/>
    </location>
</feature>
<evidence type="ECO:0000313" key="3">
    <source>
        <dbReference type="EMBL" id="TKA61646.1"/>
    </source>
</evidence>
<dbReference type="Proteomes" id="UP000309340">
    <property type="component" value="Unassembled WGS sequence"/>
</dbReference>
<evidence type="ECO:0000313" key="4">
    <source>
        <dbReference type="Proteomes" id="UP000309340"/>
    </source>
</evidence>
<accession>A0A4U0WHN9</accession>
<comment type="caution">
    <text evidence="3">The sequence shown here is derived from an EMBL/GenBank/DDBJ whole genome shotgun (WGS) entry which is preliminary data.</text>
</comment>
<feature type="domain" description="Reverse transcriptase Ty1/copia-type" evidence="2">
    <location>
        <begin position="202"/>
        <end position="346"/>
    </location>
</feature>
<dbReference type="InterPro" id="IPR013103">
    <property type="entry name" value="RVT_2"/>
</dbReference>
<evidence type="ECO:0000256" key="1">
    <source>
        <dbReference type="SAM" id="MobiDB-lite"/>
    </source>
</evidence>
<sequence length="370" mass="42294">MRVLIFNRLWGEEPWTFDADWIHATGDSTVDGDEDLLAGRALPPPGRRAAEQAPRGELDSQDIDRTLLQDDDPFFEREDSIPRDSEEPELEEPSEISDNITVKKGGRKKGSKNKVHEQVEEYQRHTRSKTKQEETESLPPLPDQDDDFEEFHDVQFAFRAALKAATASPDPQTVTEALNGENADELRAAIKKEFKNHDQNGTWEVVRRSEAIVNNQRVLRGRMIMKSKYNKLHEIENLKARYVVRGFRQEYGKDYTDTFAGVCKNTSVKTLLALAALFDWEIEQMDAIAAFLNSGIKTKVYIELPPGYARKDGKPLGKEWVARLLKALYGLKQSLRLWQEADKCVYLNSESKIIIITHVDDTRSSFGILR</sequence>
<dbReference type="STRING" id="329884.A0A4U0WHN9"/>
<organism evidence="3 4">
    <name type="scientific">Friedmanniomyces simplex</name>
    <dbReference type="NCBI Taxonomy" id="329884"/>
    <lineage>
        <taxon>Eukaryota</taxon>
        <taxon>Fungi</taxon>
        <taxon>Dikarya</taxon>
        <taxon>Ascomycota</taxon>
        <taxon>Pezizomycotina</taxon>
        <taxon>Dothideomycetes</taxon>
        <taxon>Dothideomycetidae</taxon>
        <taxon>Mycosphaerellales</taxon>
        <taxon>Teratosphaeriaceae</taxon>
        <taxon>Friedmanniomyces</taxon>
    </lineage>
</organism>
<feature type="compositionally biased region" description="Acidic residues" evidence="1">
    <location>
        <begin position="86"/>
        <end position="95"/>
    </location>
</feature>
<dbReference type="EMBL" id="NAJQ01001189">
    <property type="protein sequence ID" value="TKA61646.1"/>
    <property type="molecule type" value="Genomic_DNA"/>
</dbReference>
<gene>
    <name evidence="3" type="ORF">B0A55_11833</name>
</gene>
<dbReference type="AlphaFoldDB" id="A0A4U0WHN9"/>
<feature type="compositionally biased region" description="Basic and acidic residues" evidence="1">
    <location>
        <begin position="114"/>
        <end position="134"/>
    </location>
</feature>
<feature type="region of interest" description="Disordered" evidence="1">
    <location>
        <begin position="29"/>
        <end position="144"/>
    </location>
</feature>
<evidence type="ECO:0000259" key="2">
    <source>
        <dbReference type="Pfam" id="PF07727"/>
    </source>
</evidence>
<reference evidence="3 4" key="1">
    <citation type="submission" date="2017-03" db="EMBL/GenBank/DDBJ databases">
        <title>Genomes of endolithic fungi from Antarctica.</title>
        <authorList>
            <person name="Coleine C."/>
            <person name="Masonjones S."/>
            <person name="Stajich J.E."/>
        </authorList>
    </citation>
    <scope>NUCLEOTIDE SEQUENCE [LARGE SCALE GENOMIC DNA]</scope>
    <source>
        <strain evidence="3 4">CCFEE 5184</strain>
    </source>
</reference>